<keyword evidence="4" id="KW-1133">Transmembrane helix</keyword>
<dbReference type="RefSeq" id="WP_104064178.1">
    <property type="nucleotide sequence ID" value="NZ_NIQH01000002.1"/>
</dbReference>
<evidence type="ECO:0000256" key="2">
    <source>
        <dbReference type="ARBA" id="ARBA00022481"/>
    </source>
</evidence>
<proteinExistence type="predicted"/>
<evidence type="ECO:0000256" key="4">
    <source>
        <dbReference type="ARBA" id="ARBA00022989"/>
    </source>
</evidence>
<name>A0A855NBY7_CAMHY</name>
<keyword evidence="5" id="KW-0472">Membrane</keyword>
<dbReference type="GO" id="GO:0016020">
    <property type="term" value="C:membrane"/>
    <property type="evidence" value="ECO:0007669"/>
    <property type="project" value="UniProtKB-SubCell"/>
</dbReference>
<dbReference type="PANTHER" id="PTHR30093:SF44">
    <property type="entry name" value="TYPE II SECRETION SYSTEM CORE PROTEIN G"/>
    <property type="match status" value="1"/>
</dbReference>
<evidence type="ECO:0000256" key="5">
    <source>
        <dbReference type="ARBA" id="ARBA00023136"/>
    </source>
</evidence>
<keyword evidence="2" id="KW-0488">Methylation</keyword>
<evidence type="ECO:0000313" key="6">
    <source>
        <dbReference type="EMBL" id="PPB72414.1"/>
    </source>
</evidence>
<dbReference type="InterPro" id="IPR012902">
    <property type="entry name" value="N_methyl_site"/>
</dbReference>
<organism evidence="6 7">
    <name type="scientific">Campylobacter hyointestinalis subsp. hyointestinalis</name>
    <dbReference type="NCBI Taxonomy" id="91352"/>
    <lineage>
        <taxon>Bacteria</taxon>
        <taxon>Pseudomonadati</taxon>
        <taxon>Campylobacterota</taxon>
        <taxon>Epsilonproteobacteria</taxon>
        <taxon>Campylobacterales</taxon>
        <taxon>Campylobacteraceae</taxon>
        <taxon>Campylobacter</taxon>
    </lineage>
</organism>
<dbReference type="Gene3D" id="3.30.700.10">
    <property type="entry name" value="Glycoprotein, Type 4 Pilin"/>
    <property type="match status" value="1"/>
</dbReference>
<reference evidence="6 7" key="1">
    <citation type="submission" date="2017-06" db="EMBL/GenBank/DDBJ databases">
        <title>Updating the genomic taxonomy and epidemiology of Campylobacter hyointestinalis; discovery in New Zealand farmed ruminants.</title>
        <authorList>
            <person name="Wilkinson D.A."/>
            <person name="Fayaz A."/>
            <person name="Biggs P.J."/>
            <person name="Midwinter A.C."/>
        </authorList>
    </citation>
    <scope>NUCLEOTIDE SEQUENCE [LARGE SCALE GENOMIC DNA]</scope>
    <source>
        <strain evidence="6 7">S1614a</strain>
    </source>
</reference>
<evidence type="ECO:0008006" key="8">
    <source>
        <dbReference type="Google" id="ProtNLM"/>
    </source>
</evidence>
<sequence length="168" mass="17914">MKKGFTMIELVFVIVILGILASLAVPKLAATRDDAEAAKAAVEMKDVITQFTAYYTVNGTFKPTNGTSATNTSTNGTISEDDMKKISATYEEAAKRPGNNWTKCVKFTLNNGDNTNPASIKVAKADSSANSSFCSAVRGTQAYKDWSTMTNGIQVGGSGIFKEETTTK</sequence>
<keyword evidence="3" id="KW-0812">Transmembrane</keyword>
<evidence type="ECO:0000256" key="1">
    <source>
        <dbReference type="ARBA" id="ARBA00004167"/>
    </source>
</evidence>
<dbReference type="PANTHER" id="PTHR30093">
    <property type="entry name" value="GENERAL SECRETION PATHWAY PROTEIN G"/>
    <property type="match status" value="1"/>
</dbReference>
<dbReference type="EMBL" id="NIQP01000002">
    <property type="protein sequence ID" value="PPB72414.1"/>
    <property type="molecule type" value="Genomic_DNA"/>
</dbReference>
<evidence type="ECO:0000256" key="3">
    <source>
        <dbReference type="ARBA" id="ARBA00022692"/>
    </source>
</evidence>
<dbReference type="Proteomes" id="UP000239685">
    <property type="component" value="Unassembled WGS sequence"/>
</dbReference>
<comment type="caution">
    <text evidence="6">The sequence shown here is derived from an EMBL/GenBank/DDBJ whole genome shotgun (WGS) entry which is preliminary data.</text>
</comment>
<dbReference type="AlphaFoldDB" id="A0A855NBY7"/>
<gene>
    <name evidence="6" type="ORF">CDQ78_02315</name>
</gene>
<evidence type="ECO:0000313" key="7">
    <source>
        <dbReference type="Proteomes" id="UP000239685"/>
    </source>
</evidence>
<dbReference type="SUPFAM" id="SSF54523">
    <property type="entry name" value="Pili subunits"/>
    <property type="match status" value="1"/>
</dbReference>
<comment type="subcellular location">
    <subcellularLocation>
        <location evidence="1">Membrane</location>
        <topology evidence="1">Single-pass membrane protein</topology>
    </subcellularLocation>
</comment>
<dbReference type="NCBIfam" id="TIGR02532">
    <property type="entry name" value="IV_pilin_GFxxxE"/>
    <property type="match status" value="1"/>
</dbReference>
<dbReference type="InterPro" id="IPR045584">
    <property type="entry name" value="Pilin-like"/>
</dbReference>
<accession>A0A855NBY7</accession>
<protein>
    <recommendedName>
        <fullName evidence="8">Type II secretion/transformation system, G protein</fullName>
    </recommendedName>
</protein>
<dbReference type="Pfam" id="PF07963">
    <property type="entry name" value="N_methyl"/>
    <property type="match status" value="1"/>
</dbReference>